<feature type="domain" description="HTH lacI-type" evidence="4">
    <location>
        <begin position="2"/>
        <end position="56"/>
    </location>
</feature>
<dbReference type="PROSITE" id="PS00356">
    <property type="entry name" value="HTH_LACI_1"/>
    <property type="match status" value="1"/>
</dbReference>
<dbReference type="EMBL" id="QUSW01000011">
    <property type="protein sequence ID" value="RQP21344.1"/>
    <property type="molecule type" value="Genomic_DNA"/>
</dbReference>
<comment type="caution">
    <text evidence="5">The sequence shown here is derived from an EMBL/GenBank/DDBJ whole genome shotgun (WGS) entry which is preliminary data.</text>
</comment>
<dbReference type="GO" id="GO:0000976">
    <property type="term" value="F:transcription cis-regulatory region binding"/>
    <property type="evidence" value="ECO:0007669"/>
    <property type="project" value="TreeGrafter"/>
</dbReference>
<dbReference type="InterPro" id="IPR010982">
    <property type="entry name" value="Lambda_DNA-bd_dom_sf"/>
</dbReference>
<dbReference type="GO" id="GO:0003700">
    <property type="term" value="F:DNA-binding transcription factor activity"/>
    <property type="evidence" value="ECO:0007669"/>
    <property type="project" value="TreeGrafter"/>
</dbReference>
<evidence type="ECO:0000259" key="4">
    <source>
        <dbReference type="PROSITE" id="PS50932"/>
    </source>
</evidence>
<dbReference type="PANTHER" id="PTHR30146">
    <property type="entry name" value="LACI-RELATED TRANSCRIPTIONAL REPRESSOR"/>
    <property type="match status" value="1"/>
</dbReference>
<dbReference type="SMART" id="SM00354">
    <property type="entry name" value="HTH_LACI"/>
    <property type="match status" value="1"/>
</dbReference>
<keyword evidence="1" id="KW-0805">Transcription regulation</keyword>
<accession>A0A3N7HH40</accession>
<dbReference type="CDD" id="cd01392">
    <property type="entry name" value="HTH_LacI"/>
    <property type="match status" value="1"/>
</dbReference>
<dbReference type="AlphaFoldDB" id="A0A3N7HH40"/>
<reference evidence="5 6" key="1">
    <citation type="submission" date="2018-08" db="EMBL/GenBank/DDBJ databases">
        <authorList>
            <person name="Khan S.A."/>
            <person name="Jeon C.O."/>
            <person name="Chun B.H."/>
            <person name="Jeong S.E."/>
        </authorList>
    </citation>
    <scope>NUCLEOTIDE SEQUENCE [LARGE SCALE GENOMIC DNA]</scope>
    <source>
        <strain evidence="5 6">S-16</strain>
    </source>
</reference>
<sequence>MATIKDVARLAGVGVGTASRVISGKGSFSQDAAERVGLAVQQLGFRPSATARALSLRSTSTIGVFIPNFQGPFYGPLLHAIDTELRQYDRHMVVANGCGHEDPRQQALDGARFLIDRECDGIIITSNALKDVDFLALREQFPHIAVVNRDVKGMKSQCFTVDHKAAGRLAAQALLDQGHKRIAVISGLSSAGDNKQRLQGFFDRLGEGGIEPSTVQVEEGEFTAGSGWAAVERLLAGKKRMTALFCANDQMAMGALSCLQHAGLSVPGDVSVVGYDDTDVAAFLSPRLTSVHIPIAEMGLNACRMLLNACYDMNLKVSKEFMPTVSLRDSVGRAGAGSRQ</sequence>
<proteinExistence type="predicted"/>
<dbReference type="PROSITE" id="PS50932">
    <property type="entry name" value="HTH_LACI_2"/>
    <property type="match status" value="1"/>
</dbReference>
<dbReference type="Pfam" id="PF13377">
    <property type="entry name" value="Peripla_BP_3"/>
    <property type="match status" value="1"/>
</dbReference>
<dbReference type="InterPro" id="IPR046335">
    <property type="entry name" value="LacI/GalR-like_sensor"/>
</dbReference>
<dbReference type="Proteomes" id="UP000267464">
    <property type="component" value="Unassembled WGS sequence"/>
</dbReference>
<dbReference type="Gene3D" id="1.10.260.40">
    <property type="entry name" value="lambda repressor-like DNA-binding domains"/>
    <property type="match status" value="1"/>
</dbReference>
<dbReference type="OrthoDB" id="8770688at2"/>
<evidence type="ECO:0000256" key="3">
    <source>
        <dbReference type="ARBA" id="ARBA00023163"/>
    </source>
</evidence>
<keyword evidence="3" id="KW-0804">Transcription</keyword>
<dbReference type="Gene3D" id="3.40.50.2300">
    <property type="match status" value="2"/>
</dbReference>
<protein>
    <submittedName>
        <fullName evidence="5">LacI family DNA-binding transcriptional regulator</fullName>
    </submittedName>
</protein>
<keyword evidence="2 5" id="KW-0238">DNA-binding</keyword>
<keyword evidence="6" id="KW-1185">Reference proteome</keyword>
<evidence type="ECO:0000256" key="2">
    <source>
        <dbReference type="ARBA" id="ARBA00023125"/>
    </source>
</evidence>
<dbReference type="InterPro" id="IPR028082">
    <property type="entry name" value="Peripla_BP_I"/>
</dbReference>
<gene>
    <name evidence="5" type="ORF">DZC73_28035</name>
</gene>
<dbReference type="CDD" id="cd06270">
    <property type="entry name" value="PBP1_GalS-like"/>
    <property type="match status" value="1"/>
</dbReference>
<dbReference type="InterPro" id="IPR000843">
    <property type="entry name" value="HTH_LacI"/>
</dbReference>
<dbReference type="SUPFAM" id="SSF47413">
    <property type="entry name" value="lambda repressor-like DNA-binding domains"/>
    <property type="match status" value="1"/>
</dbReference>
<dbReference type="PANTHER" id="PTHR30146:SF109">
    <property type="entry name" value="HTH-TYPE TRANSCRIPTIONAL REGULATOR GALS"/>
    <property type="match status" value="1"/>
</dbReference>
<evidence type="ECO:0000313" key="6">
    <source>
        <dbReference type="Proteomes" id="UP000267464"/>
    </source>
</evidence>
<evidence type="ECO:0000256" key="1">
    <source>
        <dbReference type="ARBA" id="ARBA00023015"/>
    </source>
</evidence>
<reference evidence="5 6" key="2">
    <citation type="submission" date="2018-12" db="EMBL/GenBank/DDBJ databases">
        <title>Rhizobacter gummiphilus sp. nov., a rubber-degrading bacterium isolated from the soil of a botanical garden in Japan.</title>
        <authorList>
            <person name="Shunsuke S.S."/>
        </authorList>
    </citation>
    <scope>NUCLEOTIDE SEQUENCE [LARGE SCALE GENOMIC DNA]</scope>
    <source>
        <strain evidence="5 6">S-16</strain>
    </source>
</reference>
<evidence type="ECO:0000313" key="5">
    <source>
        <dbReference type="EMBL" id="RQP21344.1"/>
    </source>
</evidence>
<dbReference type="RefSeq" id="WP_124543715.1">
    <property type="nucleotide sequence ID" value="NZ_QUSW01000011.1"/>
</dbReference>
<dbReference type="SUPFAM" id="SSF53822">
    <property type="entry name" value="Periplasmic binding protein-like I"/>
    <property type="match status" value="1"/>
</dbReference>
<dbReference type="Pfam" id="PF00356">
    <property type="entry name" value="LacI"/>
    <property type="match status" value="1"/>
</dbReference>
<name>A0A3N7HH40_9BURK</name>
<organism evidence="5 6">
    <name type="scientific">Piscinibacter terrae</name>
    <dbReference type="NCBI Taxonomy" id="2496871"/>
    <lineage>
        <taxon>Bacteria</taxon>
        <taxon>Pseudomonadati</taxon>
        <taxon>Pseudomonadota</taxon>
        <taxon>Betaproteobacteria</taxon>
        <taxon>Burkholderiales</taxon>
        <taxon>Sphaerotilaceae</taxon>
        <taxon>Piscinibacter</taxon>
    </lineage>
</organism>